<evidence type="ECO:0000313" key="2">
    <source>
        <dbReference type="EMBL" id="KAF4476575.1"/>
    </source>
</evidence>
<sequence length="82" mass="9077">MQTQPPTTVGHADLFQDDSGNWWGVALSTRSGPEWVYFPMGRETVLTAVTWRDGEWPQMSPIQGKMSGWPMPPANLDIEGSG</sequence>
<dbReference type="Proteomes" id="UP000011096">
    <property type="component" value="Unassembled WGS sequence"/>
</dbReference>
<evidence type="ECO:0000256" key="1">
    <source>
        <dbReference type="SAM" id="MobiDB-lite"/>
    </source>
</evidence>
<dbReference type="GeneID" id="43603813"/>
<organism evidence="2 3">
    <name type="scientific">Colletotrichum fructicola (strain Nara gc5)</name>
    <name type="common">Anthracnose fungus</name>
    <name type="synonym">Colletotrichum gloeosporioides (strain Nara gc5)</name>
    <dbReference type="NCBI Taxonomy" id="1213859"/>
    <lineage>
        <taxon>Eukaryota</taxon>
        <taxon>Fungi</taxon>
        <taxon>Dikarya</taxon>
        <taxon>Ascomycota</taxon>
        <taxon>Pezizomycotina</taxon>
        <taxon>Sordariomycetes</taxon>
        <taxon>Hypocreomycetidae</taxon>
        <taxon>Glomerellales</taxon>
        <taxon>Glomerellaceae</taxon>
        <taxon>Colletotrichum</taxon>
        <taxon>Colletotrichum gloeosporioides species complex</taxon>
    </lineage>
</organism>
<dbReference type="RefSeq" id="XP_066007457.1">
    <property type="nucleotide sequence ID" value="XM_066153162.1"/>
</dbReference>
<comment type="caution">
    <text evidence="2">The sequence shown here is derived from an EMBL/GenBank/DDBJ whole genome shotgun (WGS) entry which is preliminary data.</text>
</comment>
<reference evidence="2 3" key="2">
    <citation type="submission" date="2020-04" db="EMBL/GenBank/DDBJ databases">
        <title>Genome sequencing and assembly of multiple isolates from the Colletotrichum gloeosporioides species complex.</title>
        <authorList>
            <person name="Gan P."/>
            <person name="Shirasu K."/>
        </authorList>
    </citation>
    <scope>NUCLEOTIDE SEQUENCE [LARGE SCALE GENOMIC DNA]</scope>
    <source>
        <strain evidence="2 3">Nara gc5</strain>
    </source>
</reference>
<reference evidence="2 3" key="1">
    <citation type="submission" date="2012-08" db="EMBL/GenBank/DDBJ databases">
        <authorList>
            <person name="Gan P.H.P."/>
            <person name="Ikeda K."/>
            <person name="Irieda H."/>
            <person name="Narusaka M."/>
            <person name="O'Connell R.J."/>
            <person name="Narusaka Y."/>
            <person name="Takano Y."/>
            <person name="Kubo Y."/>
            <person name="Shirasu K."/>
        </authorList>
    </citation>
    <scope>NUCLEOTIDE SEQUENCE [LARGE SCALE GENOMIC DNA]</scope>
    <source>
        <strain evidence="2 3">Nara gc5</strain>
    </source>
</reference>
<keyword evidence="3" id="KW-1185">Reference proteome</keyword>
<dbReference type="AlphaFoldDB" id="A0A7J6ILA3"/>
<dbReference type="EMBL" id="ANPB02000009">
    <property type="protein sequence ID" value="KAF4476575.1"/>
    <property type="molecule type" value="Genomic_DNA"/>
</dbReference>
<feature type="region of interest" description="Disordered" evidence="1">
    <location>
        <begin position="59"/>
        <end position="82"/>
    </location>
</feature>
<proteinExistence type="predicted"/>
<protein>
    <submittedName>
        <fullName evidence="2">Xylosidase/arabinosidase</fullName>
    </submittedName>
</protein>
<dbReference type="InParanoid" id="A0A7J6ILA3"/>
<gene>
    <name evidence="2" type="primary">xylB-1</name>
    <name evidence="2" type="ORF">CGGC5_v014841</name>
</gene>
<name>A0A7J6ILA3_COLFN</name>
<accession>A0A7J6ILA3</accession>
<dbReference type="InterPro" id="IPR023296">
    <property type="entry name" value="Glyco_hydro_beta-prop_sf"/>
</dbReference>
<dbReference type="OrthoDB" id="2139957at2759"/>
<evidence type="ECO:0000313" key="3">
    <source>
        <dbReference type="Proteomes" id="UP000011096"/>
    </source>
</evidence>
<dbReference type="Gene3D" id="2.115.10.20">
    <property type="entry name" value="Glycosyl hydrolase domain, family 43"/>
    <property type="match status" value="1"/>
</dbReference>
<dbReference type="SUPFAM" id="SSF75005">
    <property type="entry name" value="Arabinanase/levansucrase/invertase"/>
    <property type="match status" value="1"/>
</dbReference>